<feature type="chain" id="PRO_5047411878" evidence="2">
    <location>
        <begin position="23"/>
        <end position="152"/>
    </location>
</feature>
<keyword evidence="2" id="KW-0732">Signal</keyword>
<feature type="signal peptide" evidence="2">
    <location>
        <begin position="1"/>
        <end position="22"/>
    </location>
</feature>
<keyword evidence="1" id="KW-0812">Transmembrane</keyword>
<keyword evidence="1" id="KW-1133">Transmembrane helix</keyword>
<gene>
    <name evidence="3" type="ORF">J6I44_10075</name>
</gene>
<dbReference type="RefSeq" id="WP_265765961.1">
    <property type="nucleotide sequence ID" value="NZ_JAGGJA010000006.1"/>
</dbReference>
<accession>A0ABT3PMS0</accession>
<protein>
    <submittedName>
        <fullName evidence="3">Uncharacterized protein</fullName>
    </submittedName>
</protein>
<feature type="transmembrane region" description="Helical" evidence="1">
    <location>
        <begin position="133"/>
        <end position="151"/>
    </location>
</feature>
<evidence type="ECO:0000256" key="2">
    <source>
        <dbReference type="SAM" id="SignalP"/>
    </source>
</evidence>
<name>A0ABT3PMS0_9BACT</name>
<reference evidence="3 4" key="1">
    <citation type="submission" date="2021-03" db="EMBL/GenBank/DDBJ databases">
        <title>Aliifodinibius sp. nov., a new bacterium isolated from saline soil.</title>
        <authorList>
            <person name="Galisteo C."/>
            <person name="De La Haba R."/>
            <person name="Sanchez-Porro C."/>
            <person name="Ventosa A."/>
        </authorList>
    </citation>
    <scope>NUCLEOTIDE SEQUENCE [LARGE SCALE GENOMIC DNA]</scope>
    <source>
        <strain evidence="3 4">1BSP15-2V2</strain>
    </source>
</reference>
<evidence type="ECO:0000313" key="3">
    <source>
        <dbReference type="EMBL" id="MCW9707204.1"/>
    </source>
</evidence>
<evidence type="ECO:0000313" key="4">
    <source>
        <dbReference type="Proteomes" id="UP001207918"/>
    </source>
</evidence>
<dbReference type="Proteomes" id="UP001207918">
    <property type="component" value="Unassembled WGS sequence"/>
</dbReference>
<dbReference type="EMBL" id="JAGGJA010000006">
    <property type="protein sequence ID" value="MCW9707204.1"/>
    <property type="molecule type" value="Genomic_DNA"/>
</dbReference>
<keyword evidence="1" id="KW-0472">Membrane</keyword>
<proteinExistence type="predicted"/>
<keyword evidence="4" id="KW-1185">Reference proteome</keyword>
<organism evidence="3 4">
    <name type="scientific">Fodinibius salsisoli</name>
    <dbReference type="NCBI Taxonomy" id="2820877"/>
    <lineage>
        <taxon>Bacteria</taxon>
        <taxon>Pseudomonadati</taxon>
        <taxon>Balneolota</taxon>
        <taxon>Balneolia</taxon>
        <taxon>Balneolales</taxon>
        <taxon>Balneolaceae</taxon>
        <taxon>Fodinibius</taxon>
    </lineage>
</organism>
<evidence type="ECO:0000256" key="1">
    <source>
        <dbReference type="SAM" id="Phobius"/>
    </source>
</evidence>
<sequence>MKLLKIATVFLSLLFIAQPAVATPDLPDRDEALDLFKGYVNNMVQKVEKVEDPDLKREIMNDSFDNIITALDEAVSMGIVSQKDQKAVAALKKSIQEKKNELQGLKGYKRVANNNLNNFANYVQQDLEQADTITFSLSATLLVLIIILLLLL</sequence>
<comment type="caution">
    <text evidence="3">The sequence shown here is derived from an EMBL/GenBank/DDBJ whole genome shotgun (WGS) entry which is preliminary data.</text>
</comment>